<dbReference type="GO" id="GO:0005516">
    <property type="term" value="F:calmodulin binding"/>
    <property type="evidence" value="ECO:0007669"/>
    <property type="project" value="UniProtKB-KW"/>
</dbReference>
<keyword evidence="5" id="KW-0119">Carbohydrate metabolism</keyword>
<name>A0ABD2PTA5_9PLAT</name>
<reference evidence="7 8" key="1">
    <citation type="submission" date="2024-11" db="EMBL/GenBank/DDBJ databases">
        <title>Adaptive evolution of stress response genes in parasites aligns with host niche diversity.</title>
        <authorList>
            <person name="Hahn C."/>
            <person name="Resl P."/>
        </authorList>
    </citation>
    <scope>NUCLEOTIDE SEQUENCE [LARGE SCALE GENOMIC DNA]</scope>
    <source>
        <strain evidence="7">EGGRZ-B1_66</strain>
        <tissue evidence="7">Body</tissue>
    </source>
</reference>
<evidence type="ECO:0000313" key="8">
    <source>
        <dbReference type="Proteomes" id="UP001626550"/>
    </source>
</evidence>
<protein>
    <recommendedName>
        <fullName evidence="5">Phosphorylase b kinase regulatory subunit</fullName>
    </recommendedName>
</protein>
<dbReference type="InterPro" id="IPR008928">
    <property type="entry name" value="6-hairpin_glycosidase_sf"/>
</dbReference>
<keyword evidence="5" id="KW-0636">Prenylation</keyword>
<evidence type="ECO:0000259" key="6">
    <source>
        <dbReference type="Pfam" id="PF00723"/>
    </source>
</evidence>
<comment type="function">
    <text evidence="5">Phosphorylase b kinase catalyzes the phosphorylation of serine in certain substrates, including troponin I.</text>
</comment>
<keyword evidence="5" id="KW-1003">Cell membrane</keyword>
<comment type="subcellular location">
    <subcellularLocation>
        <location evidence="5">Cell membrane</location>
        <topology evidence="5">Lipid-anchor</topology>
        <orientation evidence="5">Cytoplasmic side</orientation>
    </subcellularLocation>
</comment>
<keyword evidence="3 5" id="KW-0321">Glycogen metabolism</keyword>
<comment type="pathway">
    <text evidence="1 5">Glycan biosynthesis; glycogen metabolism.</text>
</comment>
<organism evidence="7 8">
    <name type="scientific">Cichlidogyrus casuarinus</name>
    <dbReference type="NCBI Taxonomy" id="1844966"/>
    <lineage>
        <taxon>Eukaryota</taxon>
        <taxon>Metazoa</taxon>
        <taxon>Spiralia</taxon>
        <taxon>Lophotrochozoa</taxon>
        <taxon>Platyhelminthes</taxon>
        <taxon>Monogenea</taxon>
        <taxon>Monopisthocotylea</taxon>
        <taxon>Dactylogyridea</taxon>
        <taxon>Ancyrocephalidae</taxon>
        <taxon>Cichlidogyrus</taxon>
    </lineage>
</organism>
<dbReference type="Pfam" id="PF00723">
    <property type="entry name" value="Glyco_hydro_15"/>
    <property type="match status" value="1"/>
</dbReference>
<dbReference type="GO" id="GO:0005886">
    <property type="term" value="C:plasma membrane"/>
    <property type="evidence" value="ECO:0007669"/>
    <property type="project" value="UniProtKB-SubCell"/>
</dbReference>
<dbReference type="PANTHER" id="PTHR10749">
    <property type="entry name" value="PHOSPHORYLASE B KINASE REGULATORY SUBUNIT"/>
    <property type="match status" value="1"/>
</dbReference>
<keyword evidence="5" id="KW-0449">Lipoprotein</keyword>
<dbReference type="InterPro" id="IPR008734">
    <property type="entry name" value="PHK_A/B_su"/>
</dbReference>
<accession>A0ABD2PTA5</accession>
<dbReference type="SUPFAM" id="SSF48208">
    <property type="entry name" value="Six-hairpin glycosidases"/>
    <property type="match status" value="1"/>
</dbReference>
<evidence type="ECO:0000313" key="7">
    <source>
        <dbReference type="EMBL" id="KAL3310293.1"/>
    </source>
</evidence>
<keyword evidence="5" id="KW-0472">Membrane</keyword>
<evidence type="ECO:0000256" key="1">
    <source>
        <dbReference type="ARBA" id="ARBA00005131"/>
    </source>
</evidence>
<keyword evidence="4 5" id="KW-0112">Calmodulin-binding</keyword>
<gene>
    <name evidence="7" type="ORF">Ciccas_011144</name>
</gene>
<dbReference type="AlphaFoldDB" id="A0ABD2PTA5"/>
<evidence type="ECO:0000256" key="3">
    <source>
        <dbReference type="ARBA" id="ARBA00022600"/>
    </source>
</evidence>
<evidence type="ECO:0000256" key="2">
    <source>
        <dbReference type="ARBA" id="ARBA00007128"/>
    </source>
</evidence>
<feature type="domain" description="GH15-like" evidence="6">
    <location>
        <begin position="1"/>
        <end position="919"/>
    </location>
</feature>
<feature type="non-terminal residue" evidence="7">
    <location>
        <position position="1049"/>
    </location>
</feature>
<comment type="similarity">
    <text evidence="2 5">Belongs to the phosphorylase b kinase regulatory chain family.</text>
</comment>
<dbReference type="PANTHER" id="PTHR10749:SF8">
    <property type="entry name" value="PHOSPHORYLASE B KINASE REGULATORY SUBUNIT BETA"/>
    <property type="match status" value="1"/>
</dbReference>
<keyword evidence="8" id="KW-1185">Reference proteome</keyword>
<evidence type="ECO:0000256" key="4">
    <source>
        <dbReference type="ARBA" id="ARBA00022860"/>
    </source>
</evidence>
<dbReference type="Proteomes" id="UP001626550">
    <property type="component" value="Unassembled WGS sequence"/>
</dbReference>
<evidence type="ECO:0000256" key="5">
    <source>
        <dbReference type="RuleBase" id="RU364123"/>
    </source>
</evidence>
<comment type="caution">
    <text evidence="7">The sequence shown here is derived from an EMBL/GenBank/DDBJ whole genome shotgun (WGS) entry which is preliminary data.</text>
</comment>
<proteinExistence type="inferred from homology"/>
<dbReference type="InterPro" id="IPR011613">
    <property type="entry name" value="GH15-like"/>
</dbReference>
<dbReference type="EMBL" id="JBJKFK010003080">
    <property type="protein sequence ID" value="KAL3310293.1"/>
    <property type="molecule type" value="Genomic_DNA"/>
</dbReference>
<sequence length="1049" mass="118791">MQYQHPISGLFPLHPDDKTSNISHVRENVYCATLLWAMRQAYVRLDDDQGRSFEMGHCAVKCMRTILLAWMRQSSRLENFKTQQNLSTCLHTQLSYDRGECVYWTDYKNLQLDCIGLYVLQLVQMISSGLQVIYTKVECAFVQNLIFYLERAYRIPDYGMWERGSKQNRNVTELHASSIGMAKAALEAASGFNIFGAQGDHSSVVYIDIDAHSRNRIIMSNLLPRESSSKGTDSALIPTICWPAYATHSDPLHGPTLDRCIKRLQQHYGFKRFICDGQFSVLDRPGEYEPGILKEFQNIECEWPIFHSYLVIYYCLKGLYDKAEEHAEFARSLLVELPEEVYPWMPKYYYVPEESLDKARSTVTVERLNSFEKHTESKFLWGQAVYLISRLVRQFDLTSKPTQEGFFYDAPVQVSWSREALTETEGFSERFSLDQDTWTVTDCIRPHELDPVGRHHRMDGVSGTSQQRYAVMQNKPENVIIQVPIISESVRLQQLLLTYGIQTQTPHQIEPITVAPPDQLMKIGKYLGKCDALGLTGRPLRPIGQLGTSKFYRFAGRTILCYPLMFEAQDFYLMHDTQVLINEIKSEFAFLTKWWRMKGRPTFCLLLREDMMKGPQADQLIPFLVSIRNGNVHGSKIVLGRIQNFVNSGCVDHLDYLPSQFMKFHDFLSIHQLDSGFSFQDLLEPKGEPLSQKITPSEPLQASTCLLSPALISAASAVGVVEALNMERLESHSEEELMKLLAQDVPLEQLKEYLAEGLERTFLNVFDQMNPLHLSLAVQAASLGVLRGRHGLEYQVSALDMSVRECFANLSRKAALNHVWAVIRFCSSMLEQLVTSLAPSLSAILVLGKQITLGLARGNETAVYKPLNPSELQAVLFSTIFPSDPIQLSLQQELILWTSNILSADKKLFDGISVIRMGWIVEALKLKLESEIHNTDEIRLAALVSHGSESQLEDKACMCDSSRVESFANLAGEPQMPHCEASGDLAFICALNKGNKEHSARHSLGACRLYALPPTEVKSLLLRTLKHGLELQSWKAASPTTNTSEEELS</sequence>
<dbReference type="GO" id="GO:0005977">
    <property type="term" value="P:glycogen metabolic process"/>
    <property type="evidence" value="ECO:0007669"/>
    <property type="project" value="UniProtKB-KW"/>
</dbReference>